<dbReference type="RefSeq" id="WP_002963462.1">
    <property type="nucleotide sequence ID" value="NZ_EQ999546.1"/>
</dbReference>
<organism evidence="9">
    <name type="scientific">Brucella pinnipedialis M292/94/1</name>
    <dbReference type="NCBI Taxonomy" id="520462"/>
    <lineage>
        <taxon>Bacteria</taxon>
        <taxon>Pseudomonadati</taxon>
        <taxon>Pseudomonadota</taxon>
        <taxon>Alphaproteobacteria</taxon>
        <taxon>Hyphomicrobiales</taxon>
        <taxon>Brucellaceae</taxon>
        <taxon>Brucella/Ochrobactrum group</taxon>
        <taxon>Brucella</taxon>
    </lineage>
</organism>
<dbReference type="PIRSF" id="PIRSF028756">
    <property type="entry name" value="PPK2_prd"/>
    <property type="match status" value="1"/>
</dbReference>
<feature type="compositionally biased region" description="Basic residues" evidence="7">
    <location>
        <begin position="8"/>
        <end position="17"/>
    </location>
</feature>
<evidence type="ECO:0000256" key="4">
    <source>
        <dbReference type="ARBA" id="ARBA00023310"/>
    </source>
</evidence>
<evidence type="ECO:0000256" key="1">
    <source>
        <dbReference type="ARBA" id="ARBA00009924"/>
    </source>
</evidence>
<dbReference type="NCBIfam" id="TIGR03707">
    <property type="entry name" value="PPK2_P_aer"/>
    <property type="match status" value="1"/>
</dbReference>
<evidence type="ECO:0000256" key="5">
    <source>
        <dbReference type="ARBA" id="ARBA00024500"/>
    </source>
</evidence>
<feature type="region of interest" description="Disordered" evidence="7">
    <location>
        <begin position="1"/>
        <end position="24"/>
    </location>
</feature>
<dbReference type="GeneID" id="93017235"/>
<comment type="subunit">
    <text evidence="6">Homotetramer.</text>
</comment>
<dbReference type="InterPro" id="IPR022486">
    <property type="entry name" value="PPK2_PA0141"/>
</dbReference>
<dbReference type="GO" id="GO:0008976">
    <property type="term" value="F:polyphosphate kinase activity"/>
    <property type="evidence" value="ECO:0007669"/>
    <property type="project" value="UniProtKB-UniRule"/>
</dbReference>
<gene>
    <name evidence="9" type="ORF">BALG_00596</name>
</gene>
<comment type="catalytic activity">
    <reaction evidence="5">
        <text>[phosphate](n) + ATP = [phosphate](n+1) + ADP</text>
        <dbReference type="Rhea" id="RHEA:19573"/>
        <dbReference type="Rhea" id="RHEA-COMP:9859"/>
        <dbReference type="Rhea" id="RHEA-COMP:14280"/>
        <dbReference type="ChEBI" id="CHEBI:16838"/>
        <dbReference type="ChEBI" id="CHEBI:30616"/>
        <dbReference type="ChEBI" id="CHEBI:456216"/>
    </reaction>
    <physiologicalReaction direction="right-to-left" evidence="5">
        <dbReference type="Rhea" id="RHEA:19575"/>
    </physiologicalReaction>
</comment>
<dbReference type="HOGENOM" id="CLU_048699_2_1_5"/>
<keyword evidence="3 6" id="KW-0418">Kinase</keyword>
<evidence type="ECO:0000256" key="2">
    <source>
        <dbReference type="ARBA" id="ARBA00022679"/>
    </source>
</evidence>
<dbReference type="GO" id="GO:0006754">
    <property type="term" value="P:ATP biosynthetic process"/>
    <property type="evidence" value="ECO:0007669"/>
    <property type="project" value="UniProtKB-KW"/>
</dbReference>
<dbReference type="InterPro" id="IPR022488">
    <property type="entry name" value="PPK2-related"/>
</dbReference>
<evidence type="ECO:0000256" key="6">
    <source>
        <dbReference type="RuleBase" id="RU369062"/>
    </source>
</evidence>
<proteinExistence type="inferred from homology"/>
<dbReference type="PANTHER" id="PTHR34383">
    <property type="entry name" value="POLYPHOSPHATE:AMP PHOSPHOTRANSFERASE-RELATED"/>
    <property type="match status" value="1"/>
</dbReference>
<dbReference type="Gene3D" id="3.40.50.300">
    <property type="entry name" value="P-loop containing nucleotide triphosphate hydrolases"/>
    <property type="match status" value="1"/>
</dbReference>
<keyword evidence="4" id="KW-0066">ATP synthesis</keyword>
<dbReference type="SUPFAM" id="SSF52540">
    <property type="entry name" value="P-loop containing nucleoside triphosphate hydrolases"/>
    <property type="match status" value="1"/>
</dbReference>
<dbReference type="PANTHER" id="PTHR34383:SF1">
    <property type="entry name" value="ADP-POLYPHOSPHATE PHOSPHOTRANSFERASE"/>
    <property type="match status" value="1"/>
</dbReference>
<reference evidence="9" key="1">
    <citation type="submission" date="2009-01" db="EMBL/GenBank/DDBJ databases">
        <title>The Genome Sequence of Brucella pinnipedialis M292/94/1.</title>
        <authorList>
            <consortium name="The Broad Institute Genome Sequencing Platform"/>
            <person name="Ward D."/>
            <person name="Young S.K."/>
            <person name="Kodira C.D."/>
            <person name="Zeng Q."/>
            <person name="Koehrsen M."/>
            <person name="Alvarado L."/>
            <person name="Berlin A."/>
            <person name="Borenstein D."/>
            <person name="Chen Z."/>
            <person name="Engels R."/>
            <person name="Freedman E."/>
            <person name="Gellesch M."/>
            <person name="Goldberg J."/>
            <person name="Griggs A."/>
            <person name="Gujja S."/>
            <person name="Heiman D."/>
            <person name="Hepburn T."/>
            <person name="Howarth C."/>
            <person name="Jen D."/>
            <person name="Larson L."/>
            <person name="Lewis B."/>
            <person name="Mehta T."/>
            <person name="Park D."/>
            <person name="Pearson M."/>
            <person name="Roberts A."/>
            <person name="Saif S."/>
            <person name="Shea T."/>
            <person name="Shenoy N."/>
            <person name="Sisk P."/>
            <person name="Stolte C."/>
            <person name="Sykes S."/>
            <person name="Walk T."/>
            <person name="White J."/>
            <person name="Yandava C."/>
            <person name="Whatmore A.M."/>
            <person name="Perrett L.L."/>
            <person name="O'Callaghan D."/>
            <person name="Nusbaum C."/>
            <person name="Galagan J."/>
            <person name="Birren B."/>
        </authorList>
    </citation>
    <scope>NUCLEOTIDE SEQUENCE [LARGE SCALE GENOMIC DNA]</scope>
    <source>
        <strain evidence="9">M292/94/1</strain>
    </source>
</reference>
<dbReference type="AlphaFoldDB" id="A0A0E1XB33"/>
<keyword evidence="2 6" id="KW-0808">Transferase</keyword>
<dbReference type="Proteomes" id="UP000004659">
    <property type="component" value="Unassembled WGS sequence"/>
</dbReference>
<dbReference type="Pfam" id="PF03976">
    <property type="entry name" value="PPK2"/>
    <property type="match status" value="1"/>
</dbReference>
<sequence>MGDSSKTANKKKAKKNGTKSAEKPIKIEIANKKRKFDINDPKLPGWIDDCALQSGGYPYSSKMKSDEYEATLERLQIELVKLQYWLQNTGERVISVFEGRDAAGKGGTIFTIRQFMNPRTARNVALPKPTETERGQWYFQRYVSHFPTAGEFVTFDRSWYNRAGVERVMGFCTPQQLETFLTETPDFERMIVTDGIHLFKFWLDIGQEMQLKRFHERRHSPLKNWKFSPMDIAGISRWDDYSTALHTMLERTDTGYAPWTIIRANDKRRARLAAIRRILLTLPYEGRDIDAIGAEDQSIIGRGAAFLASNSEEASSSGM</sequence>
<evidence type="ECO:0000256" key="7">
    <source>
        <dbReference type="SAM" id="MobiDB-lite"/>
    </source>
</evidence>
<dbReference type="InterPro" id="IPR016898">
    <property type="entry name" value="Polyphosphate_phosphotransfera"/>
</dbReference>
<evidence type="ECO:0000259" key="8">
    <source>
        <dbReference type="Pfam" id="PF03976"/>
    </source>
</evidence>
<dbReference type="EC" id="2.7.4.-" evidence="6"/>
<protein>
    <recommendedName>
        <fullName evidence="6">ADP/GDP-polyphosphate phosphotransferase</fullName>
        <ecNumber evidence="6">2.7.4.-</ecNumber>
    </recommendedName>
    <alternativeName>
        <fullName evidence="6">Polyphosphate kinase PPK2</fullName>
    </alternativeName>
</protein>
<dbReference type="EMBL" id="EQ999546">
    <property type="protein sequence ID" value="EEZ30477.1"/>
    <property type="molecule type" value="Genomic_DNA"/>
</dbReference>
<name>A0A0E1XB33_9HYPH</name>
<accession>A0A0E1XB33</accession>
<evidence type="ECO:0000256" key="3">
    <source>
        <dbReference type="ARBA" id="ARBA00022777"/>
    </source>
</evidence>
<comment type="similarity">
    <text evidence="1 6">Belongs to the polyphosphate kinase 2 (PPK2) family. Class I subfamily.</text>
</comment>
<evidence type="ECO:0000313" key="9">
    <source>
        <dbReference type="EMBL" id="EEZ30477.1"/>
    </source>
</evidence>
<feature type="domain" description="Polyphosphate kinase-2-related" evidence="8">
    <location>
        <begin position="63"/>
        <end position="285"/>
    </location>
</feature>
<comment type="function">
    <text evidence="6">Uses inorganic polyphosphate (polyP) as a donor to convert GDP to GTP or ADP to ATP.</text>
</comment>
<dbReference type="InterPro" id="IPR027417">
    <property type="entry name" value="P-loop_NTPase"/>
</dbReference>